<gene>
    <name evidence="2" type="ORF">KSF_100880</name>
</gene>
<proteinExistence type="predicted"/>
<dbReference type="EMBL" id="BNJK01000002">
    <property type="protein sequence ID" value="GHP00041.1"/>
    <property type="molecule type" value="Genomic_DNA"/>
</dbReference>
<accession>A0A8J3IWZ7</accession>
<dbReference type="RefSeq" id="WP_220210641.1">
    <property type="nucleotide sequence ID" value="NZ_BNJK01000002.1"/>
</dbReference>
<evidence type="ECO:0000313" key="2">
    <source>
        <dbReference type="EMBL" id="GHP00041.1"/>
    </source>
</evidence>
<comment type="caution">
    <text evidence="2">The sequence shown here is derived from an EMBL/GenBank/DDBJ whole genome shotgun (WGS) entry which is preliminary data.</text>
</comment>
<evidence type="ECO:0000256" key="1">
    <source>
        <dbReference type="SAM" id="MobiDB-lite"/>
    </source>
</evidence>
<sequence length="80" mass="9078">MKKNLRWSPEELEKLSLHELADLMANIILILRRMPDVPVSDLVSRPADDVAGMVARLRRENTNNEAGELPDWAGEQNQAE</sequence>
<reference evidence="2" key="1">
    <citation type="submission" date="2020-10" db="EMBL/GenBank/DDBJ databases">
        <title>Taxonomic study of unclassified bacteria belonging to the class Ktedonobacteria.</title>
        <authorList>
            <person name="Yabe S."/>
            <person name="Wang C.M."/>
            <person name="Zheng Y."/>
            <person name="Sakai Y."/>
            <person name="Cavaletti L."/>
            <person name="Monciardini P."/>
            <person name="Donadio S."/>
        </authorList>
    </citation>
    <scope>NUCLEOTIDE SEQUENCE</scope>
    <source>
        <strain evidence="2">ID150040</strain>
    </source>
</reference>
<dbReference type="AlphaFoldDB" id="A0A8J3IWZ7"/>
<evidence type="ECO:0000313" key="3">
    <source>
        <dbReference type="Proteomes" id="UP000597444"/>
    </source>
</evidence>
<keyword evidence="3" id="KW-1185">Reference proteome</keyword>
<dbReference type="Proteomes" id="UP000597444">
    <property type="component" value="Unassembled WGS sequence"/>
</dbReference>
<organism evidence="2 3">
    <name type="scientific">Reticulibacter mediterranei</name>
    <dbReference type="NCBI Taxonomy" id="2778369"/>
    <lineage>
        <taxon>Bacteria</taxon>
        <taxon>Bacillati</taxon>
        <taxon>Chloroflexota</taxon>
        <taxon>Ktedonobacteria</taxon>
        <taxon>Ktedonobacterales</taxon>
        <taxon>Reticulibacteraceae</taxon>
        <taxon>Reticulibacter</taxon>
    </lineage>
</organism>
<name>A0A8J3IWZ7_9CHLR</name>
<feature type="region of interest" description="Disordered" evidence="1">
    <location>
        <begin position="59"/>
        <end position="80"/>
    </location>
</feature>
<protein>
    <submittedName>
        <fullName evidence="2">Uncharacterized protein</fullName>
    </submittedName>
</protein>